<dbReference type="AlphaFoldDB" id="A0A443HPF6"/>
<evidence type="ECO:0000313" key="7">
    <source>
        <dbReference type="EMBL" id="RWQ93716.1"/>
    </source>
</evidence>
<dbReference type="InterPro" id="IPR051013">
    <property type="entry name" value="MBL_superfamily_lactonases"/>
</dbReference>
<organism evidence="7 8">
    <name type="scientific">Byssochlamys spectabilis</name>
    <name type="common">Paecilomyces variotii</name>
    <dbReference type="NCBI Taxonomy" id="264951"/>
    <lineage>
        <taxon>Eukaryota</taxon>
        <taxon>Fungi</taxon>
        <taxon>Dikarya</taxon>
        <taxon>Ascomycota</taxon>
        <taxon>Pezizomycotina</taxon>
        <taxon>Eurotiomycetes</taxon>
        <taxon>Eurotiomycetidae</taxon>
        <taxon>Eurotiales</taxon>
        <taxon>Thermoascaceae</taxon>
        <taxon>Paecilomyces</taxon>
    </lineage>
</organism>
<sequence>MAPFVLERQTKSDSSSEATVDVHVLLAGHLTLPEKYFVHPASDTARRTVPSLSFLIQHQHPVSKKLTRIVFDLGLRRNTDRYPDPIRRHIATRQPLTTDPDVVKSLAAAGVTPNDIDYVIYSHVHWDHIGEPRDFPRSIFIVGNKTMSLLHGKPDTLHGSHSFFERDLLPQDRTIELSDPNITSTQTPNQDIPIGEPDFRQPWTTHPDLGSVIDLFKDGSLYIVDAPGHLPGHINLLAKTAPGRYVYLAGDACHDRRIMRRQKDIGEWHDLEGHLCCMHADKKVAEETIGRIRELERKGVEIIFAHDVEWEEDRRNKSRFLRPRL</sequence>
<dbReference type="EMBL" id="RCNU01000009">
    <property type="protein sequence ID" value="RWQ93716.1"/>
    <property type="molecule type" value="Genomic_DNA"/>
</dbReference>
<gene>
    <name evidence="7" type="ORF">C8Q69DRAFT_405397</name>
</gene>
<reference evidence="7 8" key="1">
    <citation type="journal article" date="2018" name="Front. Microbiol.">
        <title>Genomic and genetic insights into a cosmopolitan fungus, Paecilomyces variotii (Eurotiales).</title>
        <authorList>
            <person name="Urquhart A.S."/>
            <person name="Mondo S.J."/>
            <person name="Makela M.R."/>
            <person name="Hane J.K."/>
            <person name="Wiebenga A."/>
            <person name="He G."/>
            <person name="Mihaltcheva S."/>
            <person name="Pangilinan J."/>
            <person name="Lipzen A."/>
            <person name="Barry K."/>
            <person name="de Vries R.P."/>
            <person name="Grigoriev I.V."/>
            <person name="Idnurm A."/>
        </authorList>
    </citation>
    <scope>NUCLEOTIDE SEQUENCE [LARGE SCALE GENOMIC DNA]</scope>
    <source>
        <strain evidence="7 8">CBS 101075</strain>
    </source>
</reference>
<keyword evidence="3" id="KW-0479">Metal-binding</keyword>
<protein>
    <submittedName>
        <fullName evidence="7">Beta-lactamase-like protein</fullName>
    </submittedName>
</protein>
<evidence type="ECO:0000256" key="4">
    <source>
        <dbReference type="ARBA" id="ARBA00022801"/>
    </source>
</evidence>
<dbReference type="SMART" id="SM00849">
    <property type="entry name" value="Lactamase_B"/>
    <property type="match status" value="1"/>
</dbReference>
<evidence type="ECO:0000256" key="5">
    <source>
        <dbReference type="ARBA" id="ARBA00022833"/>
    </source>
</evidence>
<comment type="similarity">
    <text evidence="2">Belongs to the metallo-beta-lactamase superfamily.</text>
</comment>
<keyword evidence="8" id="KW-1185">Reference proteome</keyword>
<name>A0A443HPF6_BYSSP</name>
<dbReference type="RefSeq" id="XP_028483361.1">
    <property type="nucleotide sequence ID" value="XM_028628074.1"/>
</dbReference>
<dbReference type="GO" id="GO:0046872">
    <property type="term" value="F:metal ion binding"/>
    <property type="evidence" value="ECO:0007669"/>
    <property type="project" value="UniProtKB-KW"/>
</dbReference>
<evidence type="ECO:0000259" key="6">
    <source>
        <dbReference type="SMART" id="SM00849"/>
    </source>
</evidence>
<dbReference type="InterPro" id="IPR001279">
    <property type="entry name" value="Metallo-B-lactamas"/>
</dbReference>
<dbReference type="Gene3D" id="3.60.15.10">
    <property type="entry name" value="Ribonuclease Z/Hydroxyacylglutathione hydrolase-like"/>
    <property type="match status" value="1"/>
</dbReference>
<dbReference type="GO" id="GO:0016787">
    <property type="term" value="F:hydrolase activity"/>
    <property type="evidence" value="ECO:0007669"/>
    <property type="project" value="UniProtKB-KW"/>
</dbReference>
<evidence type="ECO:0000256" key="3">
    <source>
        <dbReference type="ARBA" id="ARBA00022723"/>
    </source>
</evidence>
<dbReference type="PANTHER" id="PTHR42978">
    <property type="entry name" value="QUORUM-QUENCHING LACTONASE YTNP-RELATED-RELATED"/>
    <property type="match status" value="1"/>
</dbReference>
<comment type="cofactor">
    <cofactor evidence="1">
        <name>Zn(2+)</name>
        <dbReference type="ChEBI" id="CHEBI:29105"/>
    </cofactor>
</comment>
<keyword evidence="5" id="KW-0862">Zinc</keyword>
<comment type="caution">
    <text evidence="7">The sequence shown here is derived from an EMBL/GenBank/DDBJ whole genome shotgun (WGS) entry which is preliminary data.</text>
</comment>
<evidence type="ECO:0000256" key="2">
    <source>
        <dbReference type="ARBA" id="ARBA00007749"/>
    </source>
</evidence>
<dbReference type="InterPro" id="IPR036866">
    <property type="entry name" value="RibonucZ/Hydroxyglut_hydro"/>
</dbReference>
<feature type="domain" description="Metallo-beta-lactamase" evidence="6">
    <location>
        <begin position="50"/>
        <end position="306"/>
    </location>
</feature>
<evidence type="ECO:0000313" key="8">
    <source>
        <dbReference type="Proteomes" id="UP000283841"/>
    </source>
</evidence>
<dbReference type="Pfam" id="PF00753">
    <property type="entry name" value="Lactamase_B"/>
    <property type="match status" value="1"/>
</dbReference>
<dbReference type="GeneID" id="39597351"/>
<proteinExistence type="inferred from homology"/>
<accession>A0A443HPF6</accession>
<evidence type="ECO:0000256" key="1">
    <source>
        <dbReference type="ARBA" id="ARBA00001947"/>
    </source>
</evidence>
<keyword evidence="4" id="KW-0378">Hydrolase</keyword>
<dbReference type="VEuPathDB" id="FungiDB:C8Q69DRAFT_405397"/>
<dbReference type="Proteomes" id="UP000283841">
    <property type="component" value="Unassembled WGS sequence"/>
</dbReference>
<dbReference type="PANTHER" id="PTHR42978:SF2">
    <property type="entry name" value="102 KBASES UNSTABLE REGION: FROM 1 TO 119443"/>
    <property type="match status" value="1"/>
</dbReference>
<dbReference type="CDD" id="cd07730">
    <property type="entry name" value="metallo-hydrolase-like_MBL-fold"/>
    <property type="match status" value="1"/>
</dbReference>
<dbReference type="SUPFAM" id="SSF56281">
    <property type="entry name" value="Metallo-hydrolase/oxidoreductase"/>
    <property type="match status" value="1"/>
</dbReference>
<dbReference type="STRING" id="264951.A0A443HPF6"/>